<dbReference type="AlphaFoldDB" id="A0A1E4T077"/>
<dbReference type="Gene3D" id="1.25.40.10">
    <property type="entry name" value="Tetratricopeptide repeat domain"/>
    <property type="match status" value="1"/>
</dbReference>
<organism evidence="1 2">
    <name type="scientific">[Candida] arabinofermentans NRRL YB-2248</name>
    <dbReference type="NCBI Taxonomy" id="983967"/>
    <lineage>
        <taxon>Eukaryota</taxon>
        <taxon>Fungi</taxon>
        <taxon>Dikarya</taxon>
        <taxon>Ascomycota</taxon>
        <taxon>Saccharomycotina</taxon>
        <taxon>Pichiomycetes</taxon>
        <taxon>Pichiales</taxon>
        <taxon>Pichiaceae</taxon>
        <taxon>Ogataea</taxon>
        <taxon>Ogataea/Candida clade</taxon>
    </lineage>
</organism>
<name>A0A1E4T077_9ASCO</name>
<evidence type="ECO:0000313" key="2">
    <source>
        <dbReference type="Proteomes" id="UP000094801"/>
    </source>
</evidence>
<reference evidence="2" key="1">
    <citation type="submission" date="2016-04" db="EMBL/GenBank/DDBJ databases">
        <title>Comparative genomics of biotechnologically important yeasts.</title>
        <authorList>
            <consortium name="DOE Joint Genome Institute"/>
            <person name="Riley R."/>
            <person name="Haridas S."/>
            <person name="Wolfe K.H."/>
            <person name="Lopes M.R."/>
            <person name="Hittinger C.T."/>
            <person name="Goker M."/>
            <person name="Salamov A."/>
            <person name="Wisecaver J."/>
            <person name="Long T.M."/>
            <person name="Aerts A.L."/>
            <person name="Barry K."/>
            <person name="Choi C."/>
            <person name="Clum A."/>
            <person name="Coughlan A.Y."/>
            <person name="Deshpande S."/>
            <person name="Douglass A.P."/>
            <person name="Hanson S.J."/>
            <person name="Klenk H.-P."/>
            <person name="Labutti K."/>
            <person name="Lapidus A."/>
            <person name="Lindquist E."/>
            <person name="Lipzen A."/>
            <person name="Meier-Kolthoff J.P."/>
            <person name="Ohm R.A."/>
            <person name="Otillar R.P."/>
            <person name="Pangilinan J."/>
            <person name="Peng Y."/>
            <person name="Rokas A."/>
            <person name="Rosa C.A."/>
            <person name="Scheuner C."/>
            <person name="Sibirny A.A."/>
            <person name="Slot J.C."/>
            <person name="Stielow J.B."/>
            <person name="Sun H."/>
            <person name="Kurtzman C.P."/>
            <person name="Blackwell M."/>
            <person name="Grigoriev I.V."/>
            <person name="Jeffries T.W."/>
        </authorList>
    </citation>
    <scope>NUCLEOTIDE SEQUENCE [LARGE SCALE GENOMIC DNA]</scope>
    <source>
        <strain evidence="2">NRRL YB-2248</strain>
    </source>
</reference>
<sequence>MIQSRIWSLVKCRVKLIRYQSTITNYNKLQSNIQSNYNELIKSHNNNNTISSSTTNPLIKLQNKEFEIYQIFNNILMKNGFIPSEDKTRWLEKPTKLKLLPQPPKVYDKITINNYIKELSEINILPNYNNEILKQIALIYTNLTNSNLLNVNSFNLIISFFARYYLTLSVFRIRDKMITHNIKPTIETMNICIETVFKKRKYSNSDIQYNNIIENLKIMQRLKIQPNKTTFYIMYKYLTNRQVRKMIRNKMR</sequence>
<protein>
    <submittedName>
        <fullName evidence="1">Uncharacterized protein</fullName>
    </submittedName>
</protein>
<keyword evidence="2" id="KW-1185">Reference proteome</keyword>
<evidence type="ECO:0000313" key="1">
    <source>
        <dbReference type="EMBL" id="ODV85138.1"/>
    </source>
</evidence>
<dbReference type="EMBL" id="KV453853">
    <property type="protein sequence ID" value="ODV85138.1"/>
    <property type="molecule type" value="Genomic_DNA"/>
</dbReference>
<accession>A0A1E4T077</accession>
<proteinExistence type="predicted"/>
<dbReference type="OrthoDB" id="185373at2759"/>
<dbReference type="InterPro" id="IPR011990">
    <property type="entry name" value="TPR-like_helical_dom_sf"/>
</dbReference>
<gene>
    <name evidence="1" type="ORF">CANARDRAFT_7788</name>
</gene>
<dbReference type="Proteomes" id="UP000094801">
    <property type="component" value="Unassembled WGS sequence"/>
</dbReference>